<accession>A0A4R3KYG0</accession>
<feature type="transmembrane region" description="Helical" evidence="1">
    <location>
        <begin position="129"/>
        <end position="150"/>
    </location>
</feature>
<dbReference type="InterPro" id="IPR008875">
    <property type="entry name" value="TraX"/>
</dbReference>
<dbReference type="AlphaFoldDB" id="A0A4R3KYG0"/>
<reference evidence="2 3" key="1">
    <citation type="submission" date="2019-03" db="EMBL/GenBank/DDBJ databases">
        <title>Genomic Encyclopedia of Type Strains, Phase IV (KMG-IV): sequencing the most valuable type-strain genomes for metagenomic binning, comparative biology and taxonomic classification.</title>
        <authorList>
            <person name="Goeker M."/>
        </authorList>
    </citation>
    <scope>NUCLEOTIDE SEQUENCE [LARGE SCALE GENOMIC DNA]</scope>
    <source>
        <strain evidence="2 3">DSM 26752</strain>
    </source>
</reference>
<organism evidence="2 3">
    <name type="scientific">Keratinibaculum paraultunense</name>
    <dbReference type="NCBI Taxonomy" id="1278232"/>
    <lineage>
        <taxon>Bacteria</taxon>
        <taxon>Bacillati</taxon>
        <taxon>Bacillota</taxon>
        <taxon>Tissierellia</taxon>
        <taxon>Tissierellales</taxon>
        <taxon>Tepidimicrobiaceae</taxon>
        <taxon>Keratinibaculum</taxon>
    </lineage>
</organism>
<dbReference type="EMBL" id="SMAE01000004">
    <property type="protein sequence ID" value="TCS90558.1"/>
    <property type="molecule type" value="Genomic_DNA"/>
</dbReference>
<keyword evidence="1" id="KW-1133">Transmembrane helix</keyword>
<name>A0A4R3KYG0_9FIRM</name>
<dbReference type="Proteomes" id="UP000294567">
    <property type="component" value="Unassembled WGS sequence"/>
</dbReference>
<protein>
    <submittedName>
        <fullName evidence="2">TraX protein</fullName>
    </submittedName>
</protein>
<comment type="caution">
    <text evidence="2">The sequence shown here is derived from an EMBL/GenBank/DDBJ whole genome shotgun (WGS) entry which is preliminary data.</text>
</comment>
<gene>
    <name evidence="2" type="ORF">EDD65_104100</name>
</gene>
<keyword evidence="3" id="KW-1185">Reference proteome</keyword>
<feature type="transmembrane region" description="Helical" evidence="1">
    <location>
        <begin position="210"/>
        <end position="230"/>
    </location>
</feature>
<sequence length="233" mass="27507">MKYKILDAFTLKLIMVVLMVLDHIAQFIPNSPYWLHWPGRLVAPVFFYLLTEGYKYTSSKQKYMKRLFTWAGMMFIGNIIISFIFKRKIPLYNNILFSMGLGIALLMLLDSGKCKQGKDKFENNLLTLLVLFISLFSEGSWMCTAMVLIFHYLKEDKIKMSLAYIALSCMFIQGGFTYENLFTLNPQWMMVFALPIIFMYNGQRGKNIKYFFYVFYPLHIWILYIIGYLLEKS</sequence>
<proteinExistence type="predicted"/>
<feature type="transmembrane region" description="Helical" evidence="1">
    <location>
        <begin position="67"/>
        <end position="85"/>
    </location>
</feature>
<feature type="transmembrane region" description="Helical" evidence="1">
    <location>
        <begin position="9"/>
        <end position="28"/>
    </location>
</feature>
<dbReference type="RefSeq" id="WP_132026858.1">
    <property type="nucleotide sequence ID" value="NZ_CP068564.1"/>
</dbReference>
<dbReference type="Pfam" id="PF05857">
    <property type="entry name" value="TraX"/>
    <property type="match status" value="1"/>
</dbReference>
<dbReference type="OrthoDB" id="9781069at2"/>
<feature type="transmembrane region" description="Helical" evidence="1">
    <location>
        <begin position="162"/>
        <end position="178"/>
    </location>
</feature>
<feature type="transmembrane region" description="Helical" evidence="1">
    <location>
        <begin position="92"/>
        <end position="109"/>
    </location>
</feature>
<evidence type="ECO:0000313" key="3">
    <source>
        <dbReference type="Proteomes" id="UP000294567"/>
    </source>
</evidence>
<keyword evidence="1" id="KW-0472">Membrane</keyword>
<evidence type="ECO:0000313" key="2">
    <source>
        <dbReference type="EMBL" id="TCS90558.1"/>
    </source>
</evidence>
<evidence type="ECO:0000256" key="1">
    <source>
        <dbReference type="SAM" id="Phobius"/>
    </source>
</evidence>
<keyword evidence="1" id="KW-0812">Transmembrane</keyword>